<evidence type="ECO:0000313" key="2">
    <source>
        <dbReference type="Proteomes" id="UP000054886"/>
    </source>
</evidence>
<comment type="caution">
    <text evidence="1">The sequence shown here is derived from an EMBL/GenBank/DDBJ whole genome shotgun (WGS) entry which is preliminary data.</text>
</comment>
<dbReference type="AlphaFoldDB" id="A0A0W0DA96"/>
<dbReference type="EMBL" id="LLZZ01000146">
    <property type="protein sequence ID" value="KTA99248.1"/>
    <property type="molecule type" value="Genomic_DNA"/>
</dbReference>
<gene>
    <name evidence="1" type="ORF">AO440_005073</name>
</gene>
<dbReference type="VEuPathDB" id="FungiDB:GVI51_L12067"/>
<organism evidence="1 2">
    <name type="scientific">Candida glabrata</name>
    <name type="common">Yeast</name>
    <name type="synonym">Torulopsis glabrata</name>
    <dbReference type="NCBI Taxonomy" id="5478"/>
    <lineage>
        <taxon>Eukaryota</taxon>
        <taxon>Fungi</taxon>
        <taxon>Dikarya</taxon>
        <taxon>Ascomycota</taxon>
        <taxon>Saccharomycotina</taxon>
        <taxon>Saccharomycetes</taxon>
        <taxon>Saccharomycetales</taxon>
        <taxon>Saccharomycetaceae</taxon>
        <taxon>Nakaseomyces</taxon>
    </lineage>
</organism>
<dbReference type="VEuPathDB" id="FungiDB:B1J91_L12122g"/>
<dbReference type="VEuPathDB" id="FungiDB:GW608_L16115"/>
<evidence type="ECO:0000313" key="1">
    <source>
        <dbReference type="EMBL" id="KTA99248.1"/>
    </source>
</evidence>
<name>A0A0W0DA96_CANGB</name>
<dbReference type="VEuPathDB" id="FungiDB:GWK60_L16093"/>
<reference evidence="1 2" key="1">
    <citation type="submission" date="2015-10" db="EMBL/GenBank/DDBJ databases">
        <title>Draft genomes sequences of Candida glabrata isolates 1A, 1B, 2A, 2B, 3A and 3B.</title>
        <authorList>
            <person name="Haavelsrud O.E."/>
            <person name="Gaustad P."/>
        </authorList>
    </citation>
    <scope>NUCLEOTIDE SEQUENCE [LARGE SCALE GENOMIC DNA]</scope>
    <source>
        <strain evidence="1">910700640</strain>
    </source>
</reference>
<sequence>MMAIVDENYKNNRQEEALQFIGDISFDKISQMNNRMLKNIDQNINTSIELVENVKDRFSKDDPSVNYKRGEITSNYDSQKYNAQSPSISKTLNYFQSHEKNVIMVDDQPLILTNTNHFSPDYPPFYRTYKYDHRLNELGANDVVSAMVQNEINDNNDYFNCELEYVEKKTKFLHWYDYVLYHLFSIDRLGYFKLEIWRQKYQHSPWKSQINDRLFNADTNSINESMGDEDYDPESLINTRSTNKWSNSKRSGFTSLRSFFGMV</sequence>
<proteinExistence type="predicted"/>
<dbReference type="VEuPathDB" id="FungiDB:CAGL0L12122g"/>
<accession>A0A0W0DA96</accession>
<dbReference type="Proteomes" id="UP000054886">
    <property type="component" value="Unassembled WGS sequence"/>
</dbReference>
<protein>
    <submittedName>
        <fullName evidence="1">Meiosis-specific protein ISC10</fullName>
    </submittedName>
</protein>